<dbReference type="AlphaFoldDB" id="A0A1G4M6W0"/>
<organism evidence="10 11">
    <name type="scientific">Lachancea fermentati</name>
    <name type="common">Zygosaccharomyces fermentati</name>
    <dbReference type="NCBI Taxonomy" id="4955"/>
    <lineage>
        <taxon>Eukaryota</taxon>
        <taxon>Fungi</taxon>
        <taxon>Dikarya</taxon>
        <taxon>Ascomycota</taxon>
        <taxon>Saccharomycotina</taxon>
        <taxon>Saccharomycetes</taxon>
        <taxon>Saccharomycetales</taxon>
        <taxon>Saccharomycetaceae</taxon>
        <taxon>Lachancea</taxon>
    </lineage>
</organism>
<evidence type="ECO:0000256" key="1">
    <source>
        <dbReference type="ARBA" id="ARBA00004141"/>
    </source>
</evidence>
<feature type="transmembrane region" description="Helical" evidence="7">
    <location>
        <begin position="779"/>
        <end position="799"/>
    </location>
</feature>
<evidence type="ECO:0000256" key="5">
    <source>
        <dbReference type="ARBA" id="ARBA00022989"/>
    </source>
</evidence>
<feature type="transmembrane region" description="Helical" evidence="7">
    <location>
        <begin position="149"/>
        <end position="173"/>
    </location>
</feature>
<reference evidence="10 11" key="1">
    <citation type="submission" date="2016-03" db="EMBL/GenBank/DDBJ databases">
        <authorList>
            <person name="Devillers H."/>
        </authorList>
    </citation>
    <scope>NUCLEOTIDE SEQUENCE [LARGE SCALE GENOMIC DNA]</scope>
    <source>
        <strain evidence="10">CBS 6772</strain>
    </source>
</reference>
<feature type="transmembrane region" description="Helical" evidence="7">
    <location>
        <begin position="685"/>
        <end position="710"/>
    </location>
</feature>
<keyword evidence="11" id="KW-1185">Reference proteome</keyword>
<evidence type="ECO:0000256" key="7">
    <source>
        <dbReference type="SAM" id="Phobius"/>
    </source>
</evidence>
<keyword evidence="5 7" id="KW-1133">Transmembrane helix</keyword>
<evidence type="ECO:0000256" key="3">
    <source>
        <dbReference type="ARBA" id="ARBA00022448"/>
    </source>
</evidence>
<evidence type="ECO:0000313" key="11">
    <source>
        <dbReference type="Proteomes" id="UP000190831"/>
    </source>
</evidence>
<name>A0A1G4M6W0_LACFM</name>
<dbReference type="InterPro" id="IPR003864">
    <property type="entry name" value="CSC1/OSCA1-like_7TM"/>
</dbReference>
<dbReference type="Pfam" id="PF02714">
    <property type="entry name" value="RSN1_7TM"/>
    <property type="match status" value="1"/>
</dbReference>
<feature type="transmembrane region" description="Helical" evidence="7">
    <location>
        <begin position="870"/>
        <end position="894"/>
    </location>
</feature>
<dbReference type="OMA" id="QKWFFAF"/>
<dbReference type="GO" id="GO:0005227">
    <property type="term" value="F:calcium-activated cation channel activity"/>
    <property type="evidence" value="ECO:0007669"/>
    <property type="project" value="InterPro"/>
</dbReference>
<protein>
    <submittedName>
        <fullName evidence="10">LAFE_0A06172g1_1</fullName>
    </submittedName>
</protein>
<proteinExistence type="inferred from homology"/>
<comment type="subcellular location">
    <subcellularLocation>
        <location evidence="1">Membrane</location>
        <topology evidence="1">Multi-pass membrane protein</topology>
    </subcellularLocation>
</comment>
<evidence type="ECO:0000259" key="9">
    <source>
        <dbReference type="Pfam" id="PF13967"/>
    </source>
</evidence>
<dbReference type="InterPro" id="IPR032880">
    <property type="entry name" value="CSC1/OSCA1-like_N"/>
</dbReference>
<comment type="similarity">
    <text evidence="2">Belongs to the CSC1 (TC 1.A.17) family.</text>
</comment>
<feature type="transmembrane region" description="Helical" evidence="7">
    <location>
        <begin position="595"/>
        <end position="620"/>
    </location>
</feature>
<feature type="transmembrane region" description="Helical" evidence="7">
    <location>
        <begin position="805"/>
        <end position="825"/>
    </location>
</feature>
<evidence type="ECO:0000313" key="10">
    <source>
        <dbReference type="EMBL" id="SCV99573.1"/>
    </source>
</evidence>
<dbReference type="PANTHER" id="PTHR13018:SF20">
    <property type="entry name" value="SPORULATION-SPECIFIC PROTEIN 75"/>
    <property type="match status" value="1"/>
</dbReference>
<sequence>MIAYEVSNLNESLKAFSRYINTIVELKEDVQLQVQAPGDDRTHNITKKILSNFILTTRAGSAHKHYGITLEAFFSSVIVSLIFCTLQILLFSVLRRKLKGLYQFNSLVEQATNSGTKKGRYQSSMFGWLVVAWATPINDYKRKSMDAFFFLRFLRSICYFFLCLSIVNIPILLPIHYCSGHKPIIQNEISELQGYNCGNSSKESTSITIREDLFTETQGLDKLSMSNISPEHSSRLIFHLILSIFVVLWFHVLLISELELYIGYKNNALLDNETLHDADQTILFIDNIPSAMMNDHVNLVKFFNSMMPNCVEQASIIPKSYKKFQMHRKNQSKIIDQIESLEIQHLMSEKYHKVIMKELFESFSILKGLIKKGSGPSVQNIPGKSEMEKFIDFEMDLRPWISTEHSNLSQIDSHIFNKPVASYKWSYLQFLFRRVIQVRLRLKFGYRKNNRKCKILNRTFRMPFAHHIPTMKLNFSSDELDLHEKFDSLAKAYIDNCKAWDATSRMLSIDDIMPLNCFHRQYSNNRVESKSKLNKAFVQFKNPVAAHLFHHILLSKNLNEMNNTILAPNPHDIVWSNIACSIGPLNLIRQTFSNFLSVIVTVGWVVPVAIIGLFSHIPFLTKSVPYFSWITAWPSWVSDIVSGILPILTLMFLTDFVPIIFRFLSFIKGKRTGTEMEIDVQKWLFVFHFVHIFLVVTVSSGVSIFVEKIVNNPVSIPNLLASNLPKSANFFYSFILIRGMAYSSGNLLQFKDLIMEVCYYSIVNDTPRKMYRRASLVPFYNWGSIFPLFSALASIGLVYSVIAPLISLFSSVAFGLVYISFKCSLKFQHCPRYKTESLGILYPQALMQLYAGIYCSEICLIGLFTISNRYNLSICMVLTFTFTIIAHLQISYIYRQRVWNLPLSCLTSTAIKSNPQKFEAFTFRRRLKTLWIPWSYFQSTREGKKILDE</sequence>
<evidence type="ECO:0000256" key="2">
    <source>
        <dbReference type="ARBA" id="ARBA00007779"/>
    </source>
</evidence>
<feature type="transmembrane region" description="Helical" evidence="7">
    <location>
        <begin position="236"/>
        <end position="255"/>
    </location>
</feature>
<dbReference type="Pfam" id="PF13967">
    <property type="entry name" value="RSN1_TM"/>
    <property type="match status" value="1"/>
</dbReference>
<evidence type="ECO:0000256" key="6">
    <source>
        <dbReference type="ARBA" id="ARBA00023136"/>
    </source>
</evidence>
<dbReference type="GO" id="GO:0005886">
    <property type="term" value="C:plasma membrane"/>
    <property type="evidence" value="ECO:0007669"/>
    <property type="project" value="TreeGrafter"/>
</dbReference>
<feature type="domain" description="CSC1/OSCA1-like 7TM region" evidence="8">
    <location>
        <begin position="589"/>
        <end position="864"/>
    </location>
</feature>
<accession>A0A1G4M6W0</accession>
<dbReference type="PANTHER" id="PTHR13018">
    <property type="entry name" value="PROBABLE MEMBRANE PROTEIN DUF221-RELATED"/>
    <property type="match status" value="1"/>
</dbReference>
<feature type="transmembrane region" description="Helical" evidence="7">
    <location>
        <begin position="845"/>
        <end position="864"/>
    </location>
</feature>
<keyword evidence="6 7" id="KW-0472">Membrane</keyword>
<feature type="transmembrane region" description="Helical" evidence="7">
    <location>
        <begin position="640"/>
        <end position="664"/>
    </location>
</feature>
<gene>
    <name evidence="10" type="ORF">LAFE_0A06172G</name>
</gene>
<feature type="transmembrane region" description="Helical" evidence="7">
    <location>
        <begin position="730"/>
        <end position="748"/>
    </location>
</feature>
<dbReference type="OrthoDB" id="1076608at2759"/>
<evidence type="ECO:0000256" key="4">
    <source>
        <dbReference type="ARBA" id="ARBA00022692"/>
    </source>
</evidence>
<dbReference type="EMBL" id="LT598487">
    <property type="protein sequence ID" value="SCV99573.1"/>
    <property type="molecule type" value="Genomic_DNA"/>
</dbReference>
<evidence type="ECO:0000259" key="8">
    <source>
        <dbReference type="Pfam" id="PF02714"/>
    </source>
</evidence>
<dbReference type="InterPro" id="IPR045122">
    <property type="entry name" value="Csc1-like"/>
</dbReference>
<feature type="transmembrane region" description="Helical" evidence="7">
    <location>
        <begin position="72"/>
        <end position="94"/>
    </location>
</feature>
<feature type="domain" description="CSC1/OSCA1-like N-terminal transmembrane" evidence="9">
    <location>
        <begin position="72"/>
        <end position="257"/>
    </location>
</feature>
<keyword evidence="3" id="KW-0813">Transport</keyword>
<dbReference type="Proteomes" id="UP000190831">
    <property type="component" value="Chromosome A"/>
</dbReference>
<keyword evidence="4 7" id="KW-0812">Transmembrane</keyword>